<dbReference type="EnsemblPlants" id="TuG1812G0600003815.01.T01">
    <property type="protein sequence ID" value="TuG1812G0600003815.01.T01.cds384055"/>
    <property type="gene ID" value="TuG1812G0600003815.01"/>
</dbReference>
<keyword evidence="2" id="KW-1185">Reference proteome</keyword>
<proteinExistence type="predicted"/>
<evidence type="ECO:0000313" key="1">
    <source>
        <dbReference type="EnsemblPlants" id="TuG1812G0600003815.01.T01.cds384055"/>
    </source>
</evidence>
<dbReference type="AlphaFoldDB" id="A0A8R7QWI5"/>
<protein>
    <submittedName>
        <fullName evidence="1">Uncharacterized protein</fullName>
    </submittedName>
</protein>
<reference evidence="2" key="1">
    <citation type="journal article" date="2013" name="Nature">
        <title>Draft genome of the wheat A-genome progenitor Triticum urartu.</title>
        <authorList>
            <person name="Ling H.Q."/>
            <person name="Zhao S."/>
            <person name="Liu D."/>
            <person name="Wang J."/>
            <person name="Sun H."/>
            <person name="Zhang C."/>
            <person name="Fan H."/>
            <person name="Li D."/>
            <person name="Dong L."/>
            <person name="Tao Y."/>
            <person name="Gao C."/>
            <person name="Wu H."/>
            <person name="Li Y."/>
            <person name="Cui Y."/>
            <person name="Guo X."/>
            <person name="Zheng S."/>
            <person name="Wang B."/>
            <person name="Yu K."/>
            <person name="Liang Q."/>
            <person name="Yang W."/>
            <person name="Lou X."/>
            <person name="Chen J."/>
            <person name="Feng M."/>
            <person name="Jian J."/>
            <person name="Zhang X."/>
            <person name="Luo G."/>
            <person name="Jiang Y."/>
            <person name="Liu J."/>
            <person name="Wang Z."/>
            <person name="Sha Y."/>
            <person name="Zhang B."/>
            <person name="Wu H."/>
            <person name="Tang D."/>
            <person name="Shen Q."/>
            <person name="Xue P."/>
            <person name="Zou S."/>
            <person name="Wang X."/>
            <person name="Liu X."/>
            <person name="Wang F."/>
            <person name="Yang Y."/>
            <person name="An X."/>
            <person name="Dong Z."/>
            <person name="Zhang K."/>
            <person name="Zhang X."/>
            <person name="Luo M.C."/>
            <person name="Dvorak J."/>
            <person name="Tong Y."/>
            <person name="Wang J."/>
            <person name="Yang H."/>
            <person name="Li Z."/>
            <person name="Wang D."/>
            <person name="Zhang A."/>
            <person name="Wang J."/>
        </authorList>
    </citation>
    <scope>NUCLEOTIDE SEQUENCE</scope>
    <source>
        <strain evidence="2">cv. G1812</strain>
    </source>
</reference>
<sequence>MDRSSQAMPPCRGVQGLILLYSPQDVAFAFMDFADHAILDSVRVVALFCNVVPVRLASSIWISMGDKLLIVRLYGSFEKCSWCLFCCPSLLCLAW</sequence>
<organism evidence="1 2">
    <name type="scientific">Triticum urartu</name>
    <name type="common">Red wild einkorn</name>
    <name type="synonym">Crithodium urartu</name>
    <dbReference type="NCBI Taxonomy" id="4572"/>
    <lineage>
        <taxon>Eukaryota</taxon>
        <taxon>Viridiplantae</taxon>
        <taxon>Streptophyta</taxon>
        <taxon>Embryophyta</taxon>
        <taxon>Tracheophyta</taxon>
        <taxon>Spermatophyta</taxon>
        <taxon>Magnoliopsida</taxon>
        <taxon>Liliopsida</taxon>
        <taxon>Poales</taxon>
        <taxon>Poaceae</taxon>
        <taxon>BOP clade</taxon>
        <taxon>Pooideae</taxon>
        <taxon>Triticodae</taxon>
        <taxon>Triticeae</taxon>
        <taxon>Triticinae</taxon>
        <taxon>Triticum</taxon>
    </lineage>
</organism>
<dbReference type="Proteomes" id="UP000015106">
    <property type="component" value="Chromosome 6"/>
</dbReference>
<reference evidence="1" key="3">
    <citation type="submission" date="2022-06" db="UniProtKB">
        <authorList>
            <consortium name="EnsemblPlants"/>
        </authorList>
    </citation>
    <scope>IDENTIFICATION</scope>
</reference>
<name>A0A8R7QWI5_TRIUA</name>
<accession>A0A8R7QWI5</accession>
<reference evidence="1" key="2">
    <citation type="submission" date="2018-03" db="EMBL/GenBank/DDBJ databases">
        <title>The Triticum urartu genome reveals the dynamic nature of wheat genome evolution.</title>
        <authorList>
            <person name="Ling H."/>
            <person name="Ma B."/>
            <person name="Shi X."/>
            <person name="Liu H."/>
            <person name="Dong L."/>
            <person name="Sun H."/>
            <person name="Cao Y."/>
            <person name="Gao Q."/>
            <person name="Zheng S."/>
            <person name="Li Y."/>
            <person name="Yu Y."/>
            <person name="Du H."/>
            <person name="Qi M."/>
            <person name="Li Y."/>
            <person name="Yu H."/>
            <person name="Cui Y."/>
            <person name="Wang N."/>
            <person name="Chen C."/>
            <person name="Wu H."/>
            <person name="Zhao Y."/>
            <person name="Zhang J."/>
            <person name="Li Y."/>
            <person name="Zhou W."/>
            <person name="Zhang B."/>
            <person name="Hu W."/>
            <person name="Eijk M."/>
            <person name="Tang J."/>
            <person name="Witsenboer H."/>
            <person name="Zhao S."/>
            <person name="Li Z."/>
            <person name="Zhang A."/>
            <person name="Wang D."/>
            <person name="Liang C."/>
        </authorList>
    </citation>
    <scope>NUCLEOTIDE SEQUENCE [LARGE SCALE GENOMIC DNA]</scope>
    <source>
        <strain evidence="1">cv. G1812</strain>
    </source>
</reference>
<evidence type="ECO:0000313" key="2">
    <source>
        <dbReference type="Proteomes" id="UP000015106"/>
    </source>
</evidence>
<dbReference type="Gramene" id="TuG1812G0600003815.01.T01">
    <property type="protein sequence ID" value="TuG1812G0600003815.01.T01.cds384055"/>
    <property type="gene ID" value="TuG1812G0600003815.01"/>
</dbReference>